<accession>A0A481W6R1</accession>
<dbReference type="EMBL" id="MK552327">
    <property type="protein sequence ID" value="QBJ02907.1"/>
    <property type="molecule type" value="Genomic_DNA"/>
</dbReference>
<proteinExistence type="predicted"/>
<sequence>MLQKKQEVILKQTLAVNALKGRSRIVLGNEGDKFSVVAPHENLAGYYYMRGTNPECPPMSVLHFTEVVA</sequence>
<gene>
    <name evidence="1" type="ORF">PSA21_381</name>
</gene>
<evidence type="ECO:0000313" key="1">
    <source>
        <dbReference type="EMBL" id="QBJ02907.1"/>
    </source>
</evidence>
<organism evidence="1 2">
    <name type="scientific">Pseudomonas phage Psa21</name>
    <dbReference type="NCBI Taxonomy" id="2530023"/>
    <lineage>
        <taxon>Viruses</taxon>
        <taxon>Duplodnaviria</taxon>
        <taxon>Heunggongvirae</taxon>
        <taxon>Uroviricota</taxon>
        <taxon>Caudoviricetes</taxon>
        <taxon>Chimalliviridae</taxon>
        <taxon>Tepukevirus</taxon>
        <taxon>Tepukevirus Psa21</taxon>
    </lineage>
</organism>
<reference evidence="1 2" key="1">
    <citation type="submission" date="2019-02" db="EMBL/GenBank/DDBJ databases">
        <authorList>
            <person name="Frampton R.A."/>
            <person name="Wojtus J.K."/>
            <person name="Fineran P.C."/>
            <person name="Hendrickson H.L."/>
        </authorList>
    </citation>
    <scope>NUCLEOTIDE SEQUENCE [LARGE SCALE GENOMIC DNA]</scope>
</reference>
<keyword evidence="2" id="KW-1185">Reference proteome</keyword>
<protein>
    <submittedName>
        <fullName evidence="1">Uncharacterized protein</fullName>
    </submittedName>
</protein>
<evidence type="ECO:0000313" key="2">
    <source>
        <dbReference type="Proteomes" id="UP000294134"/>
    </source>
</evidence>
<dbReference type="Proteomes" id="UP000294134">
    <property type="component" value="Segment"/>
</dbReference>
<name>A0A481W6R1_9CAUD</name>